<dbReference type="SUPFAM" id="SSF52317">
    <property type="entry name" value="Class I glutamine amidotransferase-like"/>
    <property type="match status" value="1"/>
</dbReference>
<evidence type="ECO:0000313" key="6">
    <source>
        <dbReference type="Proteomes" id="UP000624709"/>
    </source>
</evidence>
<dbReference type="InterPro" id="IPR029062">
    <property type="entry name" value="Class_I_gatase-like"/>
</dbReference>
<keyword evidence="6" id="KW-1185">Reference proteome</keyword>
<evidence type="ECO:0000256" key="4">
    <source>
        <dbReference type="ARBA" id="ARBA00022825"/>
    </source>
</evidence>
<evidence type="ECO:0000256" key="3">
    <source>
        <dbReference type="ARBA" id="ARBA00022801"/>
    </source>
</evidence>
<keyword evidence="2" id="KW-0645">Protease</keyword>
<dbReference type="InterPro" id="IPR005320">
    <property type="entry name" value="Peptidase_S51"/>
</dbReference>
<keyword evidence="4" id="KW-0720">Serine protease</keyword>
<name>A0ABQ4B3F9_9ACTN</name>
<keyword evidence="3" id="KW-0378">Hydrolase</keyword>
<evidence type="ECO:0000256" key="1">
    <source>
        <dbReference type="ARBA" id="ARBA00006534"/>
    </source>
</evidence>
<proteinExistence type="inferred from homology"/>
<dbReference type="Gene3D" id="3.40.50.880">
    <property type="match status" value="1"/>
</dbReference>
<dbReference type="PANTHER" id="PTHR20842:SF0">
    <property type="entry name" value="ALPHA-ASPARTYL DIPEPTIDASE"/>
    <property type="match status" value="1"/>
</dbReference>
<reference evidence="5 6" key="1">
    <citation type="submission" date="2021-01" db="EMBL/GenBank/DDBJ databases">
        <title>Whole genome shotgun sequence of Actinoplanes palleronii NBRC 14916.</title>
        <authorList>
            <person name="Komaki H."/>
            <person name="Tamura T."/>
        </authorList>
    </citation>
    <scope>NUCLEOTIDE SEQUENCE [LARGE SCALE GENOMIC DNA]</scope>
    <source>
        <strain evidence="5 6">NBRC 14916</strain>
    </source>
</reference>
<sequence>MTADIPTILATSAGFQRGRHGLFDLRPGRIHRFAAELADAAAAPKICVLAQATGDPDSRIGAFYSAFAGTEFTMSHLQLFPMPNIDDIRAHLLAQDVIWVDGGSVANLCAVWRVHGLDEILHEAWQAGVVMSGVSAGSICWHTGGSTDSYGLDLRGFTDGLGWLPYSNGVHYDAEAQRRPKMHELIGDGTLSDGFATDDGAGLVYRGTSLEEVVADREGPLGYELKRAADGSVVETPLPTRLLPDYPR</sequence>
<comment type="similarity">
    <text evidence="1">Belongs to the peptidase S51 family.</text>
</comment>
<organism evidence="5 6">
    <name type="scientific">Actinoplanes palleronii</name>
    <dbReference type="NCBI Taxonomy" id="113570"/>
    <lineage>
        <taxon>Bacteria</taxon>
        <taxon>Bacillati</taxon>
        <taxon>Actinomycetota</taxon>
        <taxon>Actinomycetes</taxon>
        <taxon>Micromonosporales</taxon>
        <taxon>Micromonosporaceae</taxon>
        <taxon>Actinoplanes</taxon>
    </lineage>
</organism>
<dbReference type="RefSeq" id="WP_203824258.1">
    <property type="nucleotide sequence ID" value="NZ_BAAATY010000008.1"/>
</dbReference>
<gene>
    <name evidence="5" type="ORF">Apa02nite_013110</name>
</gene>
<accession>A0ABQ4B3F9</accession>
<evidence type="ECO:0000313" key="5">
    <source>
        <dbReference type="EMBL" id="GIE65203.1"/>
    </source>
</evidence>
<dbReference type="Proteomes" id="UP000624709">
    <property type="component" value="Unassembled WGS sequence"/>
</dbReference>
<evidence type="ECO:0000256" key="2">
    <source>
        <dbReference type="ARBA" id="ARBA00022670"/>
    </source>
</evidence>
<comment type="caution">
    <text evidence="5">The sequence shown here is derived from an EMBL/GenBank/DDBJ whole genome shotgun (WGS) entry which is preliminary data.</text>
</comment>
<dbReference type="CDD" id="cd03146">
    <property type="entry name" value="GAT1_Peptidase_E"/>
    <property type="match status" value="1"/>
</dbReference>
<dbReference type="PANTHER" id="PTHR20842">
    <property type="entry name" value="PROTEASE S51 ALPHA-ASPARTYL DIPEPTIDASE"/>
    <property type="match status" value="1"/>
</dbReference>
<dbReference type="EMBL" id="BOMS01000017">
    <property type="protein sequence ID" value="GIE65203.1"/>
    <property type="molecule type" value="Genomic_DNA"/>
</dbReference>
<dbReference type="Pfam" id="PF03575">
    <property type="entry name" value="Peptidase_S51"/>
    <property type="match status" value="1"/>
</dbReference>
<protein>
    <submittedName>
        <fullName evidence="5">Peptidase E</fullName>
    </submittedName>
</protein>